<comment type="similarity">
    <text evidence="1 5">Belongs to the metallo-dependent hydrolases superfamily. NagA family.</text>
</comment>
<evidence type="ECO:0000256" key="7">
    <source>
        <dbReference type="PIRSR" id="PIRSR038994-2"/>
    </source>
</evidence>
<dbReference type="Proteomes" id="UP000551501">
    <property type="component" value="Unassembled WGS sequence"/>
</dbReference>
<dbReference type="Gene3D" id="3.20.20.140">
    <property type="entry name" value="Metal-dependent hydrolases"/>
    <property type="match status" value="1"/>
</dbReference>
<evidence type="ECO:0000313" key="10">
    <source>
        <dbReference type="EMBL" id="MBB4133913.1"/>
    </source>
</evidence>
<dbReference type="PANTHER" id="PTHR11113:SF14">
    <property type="entry name" value="N-ACETYLGLUCOSAMINE-6-PHOSPHATE DEACETYLASE"/>
    <property type="match status" value="1"/>
</dbReference>
<dbReference type="GO" id="GO:0006046">
    <property type="term" value="P:N-acetylglucosamine catabolic process"/>
    <property type="evidence" value="ECO:0007669"/>
    <property type="project" value="TreeGrafter"/>
</dbReference>
<dbReference type="EC" id="3.5.1.25" evidence="10"/>
<evidence type="ECO:0000259" key="9">
    <source>
        <dbReference type="Pfam" id="PF01979"/>
    </source>
</evidence>
<feature type="binding site" evidence="8">
    <location>
        <position position="188"/>
    </location>
    <ligand>
        <name>Zn(2+)</name>
        <dbReference type="ChEBI" id="CHEBI:29105"/>
    </ligand>
</feature>
<keyword evidence="11" id="KW-1185">Reference proteome</keyword>
<proteinExistence type="inferred from homology"/>
<evidence type="ECO:0000256" key="3">
    <source>
        <dbReference type="ARBA" id="ARBA00022801"/>
    </source>
</evidence>
<sequence>MIIAADAVVGDGVVHRPGWVSETDGTIDGVGAGRPPTAPDQEAPGGIVVPGFVDTHVHGGGGASYTDGDAAQVAAAAAFHRSHGTTTTVTSTVSASRGELADIVRRLTPFVRSGASAGIHLEGPWIAHARCGAHAPDRLRDPDPEEIDDLLEIADGAIAMVTLAPELPGALAAVERFVAAGVRVAVGHTDATYDQTREAIARGASVATHLFNAMAPLRHREPGPILALTEDPRVTVELIGDGVHLHPALVADVQRTLGKRRVSLVTDAMVAAGMADGDYMLGSLDVRVRDGVARLTSTDAIAGSTATMDALFARTVRGLLSGPGAATVDDALLAASAMCSTTPARVLGRDDIGLIAVGRRADLVVLDEELQVDHVTAIHANTASGAPIRGSSS</sequence>
<feature type="binding site" evidence="8">
    <location>
        <position position="209"/>
    </location>
    <ligand>
        <name>Zn(2+)</name>
        <dbReference type="ChEBI" id="CHEBI:29105"/>
    </ligand>
</feature>
<evidence type="ECO:0000256" key="2">
    <source>
        <dbReference type="ARBA" id="ARBA00022723"/>
    </source>
</evidence>
<feature type="binding site" evidence="7">
    <location>
        <begin position="301"/>
        <end position="303"/>
    </location>
    <ligand>
        <name>substrate</name>
    </ligand>
</feature>
<dbReference type="InterPro" id="IPR011059">
    <property type="entry name" value="Metal-dep_hydrolase_composite"/>
</dbReference>
<dbReference type="AlphaFoldDB" id="A0A840EUE1"/>
<gene>
    <name evidence="10" type="ORF">BKA16_000465</name>
</gene>
<name>A0A840EUE1_9ACTN</name>
<feature type="binding site" evidence="7">
    <location>
        <position position="244"/>
    </location>
    <ligand>
        <name>substrate</name>
    </ligand>
</feature>
<dbReference type="PIRSF" id="PIRSF038994">
    <property type="entry name" value="NagA"/>
    <property type="match status" value="1"/>
</dbReference>
<evidence type="ECO:0000256" key="6">
    <source>
        <dbReference type="PIRSR" id="PIRSR038994-1"/>
    </source>
</evidence>
<feature type="domain" description="Amidohydrolase-related" evidence="9">
    <location>
        <begin position="47"/>
        <end position="371"/>
    </location>
</feature>
<keyword evidence="2 8" id="KW-0479">Metal-binding</keyword>
<dbReference type="GO" id="GO:0008448">
    <property type="term" value="F:N-acetylglucosamine-6-phosphate deacetylase activity"/>
    <property type="evidence" value="ECO:0007669"/>
    <property type="project" value="UniProtKB-EC"/>
</dbReference>
<dbReference type="Pfam" id="PF01979">
    <property type="entry name" value="Amidohydro_1"/>
    <property type="match status" value="1"/>
</dbReference>
<evidence type="ECO:0000256" key="1">
    <source>
        <dbReference type="ARBA" id="ARBA00010716"/>
    </source>
</evidence>
<dbReference type="Gene3D" id="2.30.40.10">
    <property type="entry name" value="Urease, subunit C, domain 1"/>
    <property type="match status" value="1"/>
</dbReference>
<evidence type="ECO:0000256" key="8">
    <source>
        <dbReference type="PIRSR" id="PIRSR038994-3"/>
    </source>
</evidence>
<dbReference type="InterPro" id="IPR006680">
    <property type="entry name" value="Amidohydro-rel"/>
</dbReference>
<dbReference type="CDD" id="cd00854">
    <property type="entry name" value="NagA"/>
    <property type="match status" value="1"/>
</dbReference>
<keyword evidence="4 5" id="KW-0119">Carbohydrate metabolism</keyword>
<dbReference type="InterPro" id="IPR003764">
    <property type="entry name" value="GlcNAc_6-P_deAcase"/>
</dbReference>
<feature type="binding site" evidence="7">
    <location>
        <position position="133"/>
    </location>
    <ligand>
        <name>substrate</name>
    </ligand>
</feature>
<dbReference type="EMBL" id="JACIFP010000001">
    <property type="protein sequence ID" value="MBB4133913.1"/>
    <property type="molecule type" value="Genomic_DNA"/>
</dbReference>
<keyword evidence="3 5" id="KW-0378">Hydrolase</keyword>
<evidence type="ECO:0000313" key="11">
    <source>
        <dbReference type="Proteomes" id="UP000551501"/>
    </source>
</evidence>
<accession>A0A840EUE1</accession>
<feature type="binding site" evidence="8">
    <location>
        <position position="122"/>
    </location>
    <ligand>
        <name>Zn(2+)</name>
        <dbReference type="ChEBI" id="CHEBI:29105"/>
    </ligand>
</feature>
<dbReference type="SUPFAM" id="SSF51338">
    <property type="entry name" value="Composite domain of metallo-dependent hydrolases"/>
    <property type="match status" value="1"/>
</dbReference>
<dbReference type="GO" id="GO:0046872">
    <property type="term" value="F:metal ion binding"/>
    <property type="evidence" value="ECO:0007669"/>
    <property type="project" value="UniProtKB-KW"/>
</dbReference>
<comment type="caution">
    <text evidence="10">The sequence shown here is derived from an EMBL/GenBank/DDBJ whole genome shotgun (WGS) entry which is preliminary data.</text>
</comment>
<feature type="binding site" evidence="7">
    <location>
        <begin position="212"/>
        <end position="213"/>
    </location>
    <ligand>
        <name>substrate</name>
    </ligand>
</feature>
<organism evidence="10 11">
    <name type="scientific">Gordonia humi</name>
    <dbReference type="NCBI Taxonomy" id="686429"/>
    <lineage>
        <taxon>Bacteria</taxon>
        <taxon>Bacillati</taxon>
        <taxon>Actinomycetota</taxon>
        <taxon>Actinomycetes</taxon>
        <taxon>Mycobacteriales</taxon>
        <taxon>Gordoniaceae</taxon>
        <taxon>Gordonia</taxon>
    </lineage>
</organism>
<evidence type="ECO:0000256" key="4">
    <source>
        <dbReference type="ARBA" id="ARBA00023277"/>
    </source>
</evidence>
<dbReference type="InterPro" id="IPR032466">
    <property type="entry name" value="Metal_Hydrolase"/>
</dbReference>
<comment type="cofactor">
    <cofactor evidence="8">
        <name>a divalent metal cation</name>
        <dbReference type="ChEBI" id="CHEBI:60240"/>
    </cofactor>
    <text evidence="8">Binds 1 divalent metal cation per subunit.</text>
</comment>
<evidence type="ECO:0000256" key="5">
    <source>
        <dbReference type="PIRNR" id="PIRNR038994"/>
    </source>
</evidence>
<feature type="active site" description="Proton donor/acceptor" evidence="6">
    <location>
        <position position="267"/>
    </location>
</feature>
<dbReference type="PANTHER" id="PTHR11113">
    <property type="entry name" value="N-ACETYLGLUCOSAMINE-6-PHOSPHATE DEACETYLASE"/>
    <property type="match status" value="1"/>
</dbReference>
<dbReference type="RefSeq" id="WP_183369071.1">
    <property type="nucleotide sequence ID" value="NZ_BAABHL010000021.1"/>
</dbReference>
<reference evidence="10 11" key="1">
    <citation type="submission" date="2020-08" db="EMBL/GenBank/DDBJ databases">
        <title>Sequencing the genomes of 1000 actinobacteria strains.</title>
        <authorList>
            <person name="Klenk H.-P."/>
        </authorList>
    </citation>
    <scope>NUCLEOTIDE SEQUENCE [LARGE SCALE GENOMIC DNA]</scope>
    <source>
        <strain evidence="10 11">DSM 45298</strain>
    </source>
</reference>
<feature type="binding site" evidence="7">
    <location>
        <position position="220"/>
    </location>
    <ligand>
        <name>substrate</name>
    </ligand>
</feature>
<dbReference type="SUPFAM" id="SSF51556">
    <property type="entry name" value="Metallo-dependent hydrolases"/>
    <property type="match status" value="1"/>
</dbReference>
<protein>
    <submittedName>
        <fullName evidence="10">N-acetylglucosamine-6-phosphate deacetylase</fullName>
        <ecNumber evidence="10">3.5.1.25</ecNumber>
    </submittedName>
</protein>